<comment type="catalytic activity">
    <reaction evidence="1 7">
        <text>2-C-methyl-D-erythritol 4-phosphate + CTP + H(+) = 4-CDP-2-C-methyl-D-erythritol + diphosphate</text>
        <dbReference type="Rhea" id="RHEA:13429"/>
        <dbReference type="ChEBI" id="CHEBI:15378"/>
        <dbReference type="ChEBI" id="CHEBI:33019"/>
        <dbReference type="ChEBI" id="CHEBI:37563"/>
        <dbReference type="ChEBI" id="CHEBI:57823"/>
        <dbReference type="ChEBI" id="CHEBI:58262"/>
        <dbReference type="EC" id="2.7.7.60"/>
    </reaction>
</comment>
<keyword evidence="6 7" id="KW-0414">Isoprene biosynthesis</keyword>
<dbReference type="InterPro" id="IPR050088">
    <property type="entry name" value="IspD/TarI_cytidylyltransf_bact"/>
</dbReference>
<keyword evidence="9" id="KW-1185">Reference proteome</keyword>
<evidence type="ECO:0000256" key="3">
    <source>
        <dbReference type="ARBA" id="ARBA00009789"/>
    </source>
</evidence>
<dbReference type="EC" id="2.7.7.60" evidence="7"/>
<dbReference type="AlphaFoldDB" id="A0A285D783"/>
<feature type="site" description="Positions MEP for the nucleophilic attack" evidence="7">
    <location>
        <position position="152"/>
    </location>
</feature>
<dbReference type="Proteomes" id="UP000219546">
    <property type="component" value="Unassembled WGS sequence"/>
</dbReference>
<dbReference type="HAMAP" id="MF_00108">
    <property type="entry name" value="IspD"/>
    <property type="match status" value="1"/>
</dbReference>
<dbReference type="GO" id="GO:0050518">
    <property type="term" value="F:2-C-methyl-D-erythritol 4-phosphate cytidylyltransferase activity"/>
    <property type="evidence" value="ECO:0007669"/>
    <property type="project" value="UniProtKB-UniRule"/>
</dbReference>
<dbReference type="PANTHER" id="PTHR32125">
    <property type="entry name" value="2-C-METHYL-D-ERYTHRITOL 4-PHOSPHATE CYTIDYLYLTRANSFERASE, CHLOROPLASTIC"/>
    <property type="match status" value="1"/>
</dbReference>
<dbReference type="EMBL" id="OAOP01000014">
    <property type="protein sequence ID" value="SNX75669.1"/>
    <property type="molecule type" value="Genomic_DNA"/>
</dbReference>
<protein>
    <recommendedName>
        <fullName evidence="7">2-C-methyl-D-erythritol 4-phosphate cytidylyltransferase</fullName>
        <ecNumber evidence="7">2.7.7.60</ecNumber>
    </recommendedName>
    <alternativeName>
        <fullName evidence="7">4-diphosphocytidyl-2C-methyl-D-erythritol synthase</fullName>
    </alternativeName>
    <alternativeName>
        <fullName evidence="7">MEP cytidylyltransferase</fullName>
        <shortName evidence="7">MCT</shortName>
    </alternativeName>
</protein>
<dbReference type="RefSeq" id="WP_097160730.1">
    <property type="nucleotide sequence ID" value="NZ_JBEPMQ010000018.1"/>
</dbReference>
<keyword evidence="5 7" id="KW-0548">Nucleotidyltransferase</keyword>
<comment type="function">
    <text evidence="7">Catalyzes the formation of 4-diphosphocytidyl-2-C-methyl-D-erythritol from CTP and 2-C-methyl-D-erythritol 4-phosphate (MEP).</text>
</comment>
<dbReference type="OrthoDB" id="9806837at2"/>
<accession>A0A285D783</accession>
<dbReference type="PANTHER" id="PTHR32125:SF4">
    <property type="entry name" value="2-C-METHYL-D-ERYTHRITOL 4-PHOSPHATE CYTIDYLYLTRANSFERASE, CHLOROPLASTIC"/>
    <property type="match status" value="1"/>
</dbReference>
<dbReference type="InterPro" id="IPR029044">
    <property type="entry name" value="Nucleotide-diphossugar_trans"/>
</dbReference>
<dbReference type="PROSITE" id="PS01295">
    <property type="entry name" value="ISPD"/>
    <property type="match status" value="1"/>
</dbReference>
<evidence type="ECO:0000313" key="9">
    <source>
        <dbReference type="Proteomes" id="UP000219546"/>
    </source>
</evidence>
<evidence type="ECO:0000256" key="2">
    <source>
        <dbReference type="ARBA" id="ARBA00004787"/>
    </source>
</evidence>
<evidence type="ECO:0000256" key="4">
    <source>
        <dbReference type="ARBA" id="ARBA00022679"/>
    </source>
</evidence>
<dbReference type="UniPathway" id="UPA00056">
    <property type="reaction ID" value="UER00093"/>
</dbReference>
<evidence type="ECO:0000256" key="7">
    <source>
        <dbReference type="HAMAP-Rule" id="MF_00108"/>
    </source>
</evidence>
<dbReference type="NCBIfam" id="TIGR00453">
    <property type="entry name" value="ispD"/>
    <property type="match status" value="1"/>
</dbReference>
<feature type="site" description="Transition state stabilizer" evidence="7">
    <location>
        <position position="22"/>
    </location>
</feature>
<dbReference type="CDD" id="cd02516">
    <property type="entry name" value="CDP-ME_synthetase"/>
    <property type="match status" value="1"/>
</dbReference>
<dbReference type="InterPro" id="IPR018294">
    <property type="entry name" value="ISPD_synthase_CS"/>
</dbReference>
<dbReference type="GO" id="GO:0019288">
    <property type="term" value="P:isopentenyl diphosphate biosynthetic process, methylerythritol 4-phosphate pathway"/>
    <property type="evidence" value="ECO:0007669"/>
    <property type="project" value="UniProtKB-UniRule"/>
</dbReference>
<dbReference type="InterPro" id="IPR001228">
    <property type="entry name" value="IspD"/>
</dbReference>
<comment type="similarity">
    <text evidence="3 7">Belongs to the IspD/TarI cytidylyltransferase family. IspD subfamily.</text>
</comment>
<dbReference type="InterPro" id="IPR034683">
    <property type="entry name" value="IspD/TarI"/>
</dbReference>
<keyword evidence="4 7" id="KW-0808">Transferase</keyword>
<dbReference type="FunFam" id="3.90.550.10:FF:000003">
    <property type="entry name" value="2-C-methyl-D-erythritol 4-phosphate cytidylyltransferase"/>
    <property type="match status" value="1"/>
</dbReference>
<organism evidence="8 9">
    <name type="scientific">Bacillus oleivorans</name>
    <dbReference type="NCBI Taxonomy" id="1448271"/>
    <lineage>
        <taxon>Bacteria</taxon>
        <taxon>Bacillati</taxon>
        <taxon>Bacillota</taxon>
        <taxon>Bacilli</taxon>
        <taxon>Bacillales</taxon>
        <taxon>Bacillaceae</taxon>
        <taxon>Bacillus</taxon>
    </lineage>
</organism>
<evidence type="ECO:0000256" key="6">
    <source>
        <dbReference type="ARBA" id="ARBA00023229"/>
    </source>
</evidence>
<name>A0A285D783_9BACI</name>
<evidence type="ECO:0000256" key="1">
    <source>
        <dbReference type="ARBA" id="ARBA00001282"/>
    </source>
</evidence>
<gene>
    <name evidence="7" type="primary">ispD</name>
    <name evidence="8" type="ORF">SAMN05877753_11481</name>
</gene>
<proteinExistence type="inferred from homology"/>
<dbReference type="Gene3D" id="3.90.550.10">
    <property type="entry name" value="Spore Coat Polysaccharide Biosynthesis Protein SpsA, Chain A"/>
    <property type="match status" value="1"/>
</dbReference>
<reference evidence="8 9" key="1">
    <citation type="submission" date="2017-08" db="EMBL/GenBank/DDBJ databases">
        <authorList>
            <person name="de Groot N.N."/>
        </authorList>
    </citation>
    <scope>NUCLEOTIDE SEQUENCE [LARGE SCALE GENOMIC DNA]</scope>
    <source>
        <strain evidence="8 9">JC228</strain>
    </source>
</reference>
<feature type="site" description="Transition state stabilizer" evidence="7">
    <location>
        <position position="15"/>
    </location>
</feature>
<evidence type="ECO:0000313" key="8">
    <source>
        <dbReference type="EMBL" id="SNX75669.1"/>
    </source>
</evidence>
<comment type="pathway">
    <text evidence="2 7">Isoprenoid biosynthesis; isopentenyl diphosphate biosynthesis via DXP pathway; isopentenyl diphosphate from 1-deoxy-D-xylulose 5-phosphate: step 2/6.</text>
</comment>
<dbReference type="SUPFAM" id="SSF53448">
    <property type="entry name" value="Nucleotide-diphospho-sugar transferases"/>
    <property type="match status" value="1"/>
</dbReference>
<sequence length="231" mass="25700">MQYAVIIPAAGSGKRMNAGKNKLFLTVQDVPVIIHTLQVFETDSLCKAIYLSINPAERESFELLIKQYKIKKIKAMVAGGKERQESVYQALKAVNEADIVLVHDGARPFIRHSTIRHLVEKADESKAAIVAVPVKDTVKRVENGQITETVERSSLWAAQTPQAFHMSILKKAYELAERDSFFGTDDASLVERLGVPVAIVEGQYDNIKLTTKEDLYFAEAILNNRLSTPEG</sequence>
<evidence type="ECO:0000256" key="5">
    <source>
        <dbReference type="ARBA" id="ARBA00022695"/>
    </source>
</evidence>
<dbReference type="Pfam" id="PF01128">
    <property type="entry name" value="IspD"/>
    <property type="match status" value="1"/>
</dbReference>
<feature type="site" description="Positions MEP for the nucleophilic attack" evidence="7">
    <location>
        <position position="208"/>
    </location>
</feature>